<keyword evidence="4" id="KW-0131">Cell cycle</keyword>
<accession>A0A381PYL7</accession>
<evidence type="ECO:0000256" key="1">
    <source>
        <dbReference type="ARBA" id="ARBA00022490"/>
    </source>
</evidence>
<dbReference type="PANTHER" id="PTHR34298:SF2">
    <property type="entry name" value="SEGREGATION AND CONDENSATION PROTEIN B"/>
    <property type="match status" value="1"/>
</dbReference>
<dbReference type="GO" id="GO:0051304">
    <property type="term" value="P:chromosome separation"/>
    <property type="evidence" value="ECO:0007669"/>
    <property type="project" value="InterPro"/>
</dbReference>
<evidence type="ECO:0000256" key="2">
    <source>
        <dbReference type="ARBA" id="ARBA00022618"/>
    </source>
</evidence>
<proteinExistence type="predicted"/>
<evidence type="ECO:0008006" key="6">
    <source>
        <dbReference type="Google" id="ProtNLM"/>
    </source>
</evidence>
<name>A0A381PYL7_9ZZZZ</name>
<keyword evidence="2" id="KW-0132">Cell division</keyword>
<dbReference type="InterPro" id="IPR036390">
    <property type="entry name" value="WH_DNA-bd_sf"/>
</dbReference>
<dbReference type="EMBL" id="UINC01001145">
    <property type="protein sequence ID" value="SUZ72156.1"/>
    <property type="molecule type" value="Genomic_DNA"/>
</dbReference>
<dbReference type="InterPro" id="IPR005234">
    <property type="entry name" value="ScpB_csome_segregation"/>
</dbReference>
<organism evidence="5">
    <name type="scientific">marine metagenome</name>
    <dbReference type="NCBI Taxonomy" id="408172"/>
    <lineage>
        <taxon>unclassified sequences</taxon>
        <taxon>metagenomes</taxon>
        <taxon>ecological metagenomes</taxon>
    </lineage>
</organism>
<reference evidence="5" key="1">
    <citation type="submission" date="2018-05" db="EMBL/GenBank/DDBJ databases">
        <authorList>
            <person name="Lanie J.A."/>
            <person name="Ng W.-L."/>
            <person name="Kazmierczak K.M."/>
            <person name="Andrzejewski T.M."/>
            <person name="Davidsen T.M."/>
            <person name="Wayne K.J."/>
            <person name="Tettelin H."/>
            <person name="Glass J.I."/>
            <person name="Rusch D."/>
            <person name="Podicherti R."/>
            <person name="Tsui H.-C.T."/>
            <person name="Winkler M.E."/>
        </authorList>
    </citation>
    <scope>NUCLEOTIDE SEQUENCE</scope>
</reference>
<sequence length="190" mass="21611">MTKLELKQALETILFVATLPLSPKQLAEIIGEVETKEIREMVAELNLSYEKTKRVFRIDPVADGLQMHTLPEHKKWAQSLETVKTIKLSPAVMETLAIIAYKQPITRAGIEFIRGVDSSHTIRRLMQQKLVRIVGREMLPGRPGIYGTTKNFLEIFGLTNLKYLPTLSELDMEKLPGENQLELPLEEDSE</sequence>
<dbReference type="Pfam" id="PF04079">
    <property type="entry name" value="SMC_ScpB"/>
    <property type="match status" value="1"/>
</dbReference>
<dbReference type="NCBIfam" id="TIGR00281">
    <property type="entry name" value="SMC-Scp complex subunit ScpB"/>
    <property type="match status" value="1"/>
</dbReference>
<dbReference type="PANTHER" id="PTHR34298">
    <property type="entry name" value="SEGREGATION AND CONDENSATION PROTEIN B"/>
    <property type="match status" value="1"/>
</dbReference>
<dbReference type="SUPFAM" id="SSF46785">
    <property type="entry name" value="Winged helix' DNA-binding domain"/>
    <property type="match status" value="2"/>
</dbReference>
<evidence type="ECO:0000313" key="5">
    <source>
        <dbReference type="EMBL" id="SUZ72156.1"/>
    </source>
</evidence>
<protein>
    <recommendedName>
        <fullName evidence="6">SMC-Scp complex subunit ScpB</fullName>
    </recommendedName>
</protein>
<gene>
    <name evidence="5" type="ORF">METZ01_LOCUS25010</name>
</gene>
<dbReference type="InterPro" id="IPR036388">
    <property type="entry name" value="WH-like_DNA-bd_sf"/>
</dbReference>
<dbReference type="AlphaFoldDB" id="A0A381PYL7"/>
<dbReference type="PIRSF" id="PIRSF019345">
    <property type="entry name" value="ScpB"/>
    <property type="match status" value="1"/>
</dbReference>
<dbReference type="GO" id="GO:0051301">
    <property type="term" value="P:cell division"/>
    <property type="evidence" value="ECO:0007669"/>
    <property type="project" value="UniProtKB-KW"/>
</dbReference>
<evidence type="ECO:0000256" key="3">
    <source>
        <dbReference type="ARBA" id="ARBA00022829"/>
    </source>
</evidence>
<evidence type="ECO:0000256" key="4">
    <source>
        <dbReference type="ARBA" id="ARBA00023306"/>
    </source>
</evidence>
<dbReference type="Gene3D" id="1.10.10.10">
    <property type="entry name" value="Winged helix-like DNA-binding domain superfamily/Winged helix DNA-binding domain"/>
    <property type="match status" value="2"/>
</dbReference>
<keyword evidence="1" id="KW-0963">Cytoplasm</keyword>
<keyword evidence="3" id="KW-0159">Chromosome partition</keyword>